<feature type="domain" description="TACO1/YebC-like second and third" evidence="2">
    <location>
        <begin position="89"/>
        <end position="250"/>
    </location>
</feature>
<dbReference type="AlphaFoldDB" id="A0AAV0U061"/>
<evidence type="ECO:0000313" key="3">
    <source>
        <dbReference type="EMBL" id="CAI5728994.1"/>
    </source>
</evidence>
<dbReference type="SUPFAM" id="SSF75625">
    <property type="entry name" value="YebC-like"/>
    <property type="match status" value="1"/>
</dbReference>
<dbReference type="Pfam" id="PF01709">
    <property type="entry name" value="Transcrip_reg"/>
    <property type="match status" value="1"/>
</dbReference>
<sequence>MMLAQCRAAWKLSTGVYRENVRWMGRGPTIQGRKTAVDVKRTATKATLAREIMRLVAVVNKAKAANMRKDKIEAAIKRGVEGKDESNAEAVLYEASGPAGSALMIETLTDNKRRTAPALRHILGKYSGALGTSGSVAWMFERKGYLEIQLPSGDGDTSEVDEDLLIEIALDAGADNVETREGLAQIMCDPNDLAAVRKCFTEAGLEPAVSELVYNPKEFLDLEGEQLETFDKLIGALNEDEDVNQIHHNVNE</sequence>
<evidence type="ECO:0000256" key="1">
    <source>
        <dbReference type="ARBA" id="ARBA00008724"/>
    </source>
</evidence>
<gene>
    <name evidence="3" type="ORF">PDE001_LOCUS4157</name>
</gene>
<protein>
    <recommendedName>
        <fullName evidence="2">TACO1/YebC-like second and third domain-containing protein</fullName>
    </recommendedName>
</protein>
<dbReference type="Gene3D" id="3.30.70.980">
    <property type="match status" value="2"/>
</dbReference>
<accession>A0AAV0U061</accession>
<evidence type="ECO:0000259" key="2">
    <source>
        <dbReference type="Pfam" id="PF01709"/>
    </source>
</evidence>
<dbReference type="InterPro" id="IPR017856">
    <property type="entry name" value="Integrase-like_N"/>
</dbReference>
<organism evidence="3 4">
    <name type="scientific">Peronospora destructor</name>
    <dbReference type="NCBI Taxonomy" id="86335"/>
    <lineage>
        <taxon>Eukaryota</taxon>
        <taxon>Sar</taxon>
        <taxon>Stramenopiles</taxon>
        <taxon>Oomycota</taxon>
        <taxon>Peronosporomycetes</taxon>
        <taxon>Peronosporales</taxon>
        <taxon>Peronosporaceae</taxon>
        <taxon>Peronospora</taxon>
    </lineage>
</organism>
<evidence type="ECO:0000313" key="4">
    <source>
        <dbReference type="Proteomes" id="UP001162029"/>
    </source>
</evidence>
<dbReference type="InterPro" id="IPR002876">
    <property type="entry name" value="Transcrip_reg_TACO1-like"/>
</dbReference>
<name>A0AAV0U061_9STRA</name>
<dbReference type="HAMAP" id="MF_00693">
    <property type="entry name" value="Transcrip_reg_TACO1"/>
    <property type="match status" value="1"/>
</dbReference>
<proteinExistence type="inferred from homology"/>
<dbReference type="InterPro" id="IPR048300">
    <property type="entry name" value="TACO1_YebC-like_2nd/3rd_dom"/>
</dbReference>
<dbReference type="InterPro" id="IPR026564">
    <property type="entry name" value="Transcrip_reg_TACO1-like_dom3"/>
</dbReference>
<dbReference type="PANTHER" id="PTHR12532:SF0">
    <property type="entry name" value="TRANSLATIONAL ACTIVATOR OF CYTOCHROME C OXIDASE 1"/>
    <property type="match status" value="1"/>
</dbReference>
<reference evidence="3" key="1">
    <citation type="submission" date="2022-12" db="EMBL/GenBank/DDBJ databases">
        <authorList>
            <person name="Webb A."/>
        </authorList>
    </citation>
    <scope>NUCLEOTIDE SEQUENCE</scope>
    <source>
        <strain evidence="3">Pd1</strain>
    </source>
</reference>
<keyword evidence="4" id="KW-1185">Reference proteome</keyword>
<comment type="similarity">
    <text evidence="1">Belongs to the TACO1 family.</text>
</comment>
<dbReference type="Gene3D" id="1.10.10.200">
    <property type="match status" value="1"/>
</dbReference>
<dbReference type="Proteomes" id="UP001162029">
    <property type="component" value="Unassembled WGS sequence"/>
</dbReference>
<dbReference type="InterPro" id="IPR029072">
    <property type="entry name" value="YebC-like"/>
</dbReference>
<dbReference type="PANTHER" id="PTHR12532">
    <property type="entry name" value="TRANSLATIONAL ACTIVATOR OF CYTOCHROME C OXIDASE 1"/>
    <property type="match status" value="1"/>
</dbReference>
<comment type="caution">
    <text evidence="3">The sequence shown here is derived from an EMBL/GenBank/DDBJ whole genome shotgun (WGS) entry which is preliminary data.</text>
</comment>
<dbReference type="EMBL" id="CANTFM010000729">
    <property type="protein sequence ID" value="CAI5728994.1"/>
    <property type="molecule type" value="Genomic_DNA"/>
</dbReference>
<dbReference type="GO" id="GO:0005737">
    <property type="term" value="C:cytoplasm"/>
    <property type="evidence" value="ECO:0007669"/>
    <property type="project" value="UniProtKB-ARBA"/>
</dbReference>